<proteinExistence type="predicted"/>
<evidence type="ECO:0000313" key="3">
    <source>
        <dbReference type="Proteomes" id="UP000319776"/>
    </source>
</evidence>
<dbReference type="RefSeq" id="WP_140781014.1">
    <property type="nucleotide sequence ID" value="NZ_VFSS01000001.1"/>
</dbReference>
<name>A0A501XC08_9BACT</name>
<dbReference type="AlphaFoldDB" id="A0A501XC08"/>
<dbReference type="Proteomes" id="UP000319776">
    <property type="component" value="Unassembled WGS sequence"/>
</dbReference>
<keyword evidence="3" id="KW-1185">Reference proteome</keyword>
<keyword evidence="1" id="KW-0732">Signal</keyword>
<feature type="chain" id="PRO_5021200325" description="TNase-like domain-containing protein" evidence="1">
    <location>
        <begin position="26"/>
        <end position="335"/>
    </location>
</feature>
<accession>A0A501XC08</accession>
<evidence type="ECO:0008006" key="4">
    <source>
        <dbReference type="Google" id="ProtNLM"/>
    </source>
</evidence>
<reference evidence="2 3" key="1">
    <citation type="submission" date="2019-06" db="EMBL/GenBank/DDBJ databases">
        <title>Mycoplasma falconis type strain whole genome sequence.</title>
        <authorList>
            <person name="Spergser J."/>
        </authorList>
    </citation>
    <scope>NUCLEOTIDE SEQUENCE [LARGE SCALE GENOMIC DNA]</scope>
    <source>
        <strain evidence="2 3">ATCC 51372</strain>
    </source>
</reference>
<dbReference type="PROSITE" id="PS51257">
    <property type="entry name" value="PROKAR_LIPOPROTEIN"/>
    <property type="match status" value="1"/>
</dbReference>
<dbReference type="OrthoDB" id="395390at2"/>
<gene>
    <name evidence="2" type="ORF">FJO69_00315</name>
</gene>
<dbReference type="EMBL" id="VFSS01000001">
    <property type="protein sequence ID" value="TPE58042.1"/>
    <property type="molecule type" value="Genomic_DNA"/>
</dbReference>
<dbReference type="InterPro" id="IPR035437">
    <property type="entry name" value="SNase_OB-fold_sf"/>
</dbReference>
<sequence length="335" mass="38227">MNLKKFFIYSSLTTATAIMPMAAVACNKVTKENIKIELKNPFYSIPVEEYSKVGNLFNQQVTYKYRNPITREAKEISSSLWDYFQYAEGIVKSYADGDTIRITITKQPASHYEYANNVKPEDLQKTFTTSSVTIRNPMIDTLEQNTQPGNEDSLSEREVALANIDTEHAKNMMPVGTKVRIIFDLASKSYDRYIGWIFFGDNFEKQYDIEMLASGFTLARINKNALGLFRSDYPEISTTNPSNSIMSYLLPYAAYAYNIASVEKRGYYNPETTFLNSDEKVNIPNIVALSKEYIAHGSSILEDGKSILYPKLWPSSFGEATPKNNIYSYFWNLKK</sequence>
<feature type="signal peptide" evidence="1">
    <location>
        <begin position="1"/>
        <end position="25"/>
    </location>
</feature>
<comment type="caution">
    <text evidence="2">The sequence shown here is derived from an EMBL/GenBank/DDBJ whole genome shotgun (WGS) entry which is preliminary data.</text>
</comment>
<dbReference type="Gene3D" id="2.40.50.90">
    <property type="match status" value="1"/>
</dbReference>
<evidence type="ECO:0000313" key="2">
    <source>
        <dbReference type="EMBL" id="TPE58042.1"/>
    </source>
</evidence>
<protein>
    <recommendedName>
        <fullName evidence="4">TNase-like domain-containing protein</fullName>
    </recommendedName>
</protein>
<organism evidence="2 3">
    <name type="scientific">[Mycoplasma] falconis</name>
    <dbReference type="NCBI Taxonomy" id="92403"/>
    <lineage>
        <taxon>Bacteria</taxon>
        <taxon>Bacillati</taxon>
        <taxon>Mycoplasmatota</taxon>
        <taxon>Mycoplasmoidales</taxon>
        <taxon>Metamycoplasmataceae</taxon>
        <taxon>Metamycoplasma</taxon>
    </lineage>
</organism>
<evidence type="ECO:0000256" key="1">
    <source>
        <dbReference type="SAM" id="SignalP"/>
    </source>
</evidence>